<dbReference type="PROSITE" id="PS51077">
    <property type="entry name" value="HTH_ICLR"/>
    <property type="match status" value="1"/>
</dbReference>
<proteinExistence type="predicted"/>
<dbReference type="GO" id="GO:0045892">
    <property type="term" value="P:negative regulation of DNA-templated transcription"/>
    <property type="evidence" value="ECO:0007669"/>
    <property type="project" value="TreeGrafter"/>
</dbReference>
<gene>
    <name evidence="6" type="ORF">GO984_16135</name>
</gene>
<feature type="domain" description="HTH iclR-type" evidence="4">
    <location>
        <begin position="11"/>
        <end position="73"/>
    </location>
</feature>
<dbReference type="InterPro" id="IPR050707">
    <property type="entry name" value="HTH_MetabolicPath_Reg"/>
</dbReference>
<dbReference type="GO" id="GO:0003700">
    <property type="term" value="F:DNA-binding transcription factor activity"/>
    <property type="evidence" value="ECO:0007669"/>
    <property type="project" value="TreeGrafter"/>
</dbReference>
<dbReference type="InterPro" id="IPR005471">
    <property type="entry name" value="Tscrpt_reg_IclR_N"/>
</dbReference>
<dbReference type="Gene3D" id="3.30.450.40">
    <property type="match status" value="1"/>
</dbReference>
<reference evidence="6 7" key="1">
    <citation type="submission" date="2019-12" db="EMBL/GenBank/DDBJ databases">
        <authorList>
            <person name="Zhang Y.-J."/>
        </authorList>
    </citation>
    <scope>NUCLEOTIDE SEQUENCE [LARGE SCALE GENOMIC DNA]</scope>
    <source>
        <strain evidence="6 7">CY05</strain>
    </source>
</reference>
<dbReference type="SUPFAM" id="SSF55781">
    <property type="entry name" value="GAF domain-like"/>
    <property type="match status" value="1"/>
</dbReference>
<dbReference type="InterPro" id="IPR036388">
    <property type="entry name" value="WH-like_DNA-bd_sf"/>
</dbReference>
<dbReference type="PANTHER" id="PTHR30136">
    <property type="entry name" value="HELIX-TURN-HELIX TRANSCRIPTIONAL REGULATOR, ICLR FAMILY"/>
    <property type="match status" value="1"/>
</dbReference>
<accession>A0A6L6WI10</accession>
<dbReference type="Gene3D" id="1.10.10.10">
    <property type="entry name" value="Winged helix-like DNA-binding domain superfamily/Winged helix DNA-binding domain"/>
    <property type="match status" value="1"/>
</dbReference>
<evidence type="ECO:0000259" key="4">
    <source>
        <dbReference type="PROSITE" id="PS51077"/>
    </source>
</evidence>
<keyword evidence="1" id="KW-0805">Transcription regulation</keyword>
<dbReference type="InterPro" id="IPR014757">
    <property type="entry name" value="Tscrpt_reg_IclR_C"/>
</dbReference>
<name>A0A6L6WI10_9RHOB</name>
<organism evidence="6 7">
    <name type="scientific">Parasedimentitalea huanghaiensis</name>
    <dbReference type="NCBI Taxonomy" id="2682100"/>
    <lineage>
        <taxon>Bacteria</taxon>
        <taxon>Pseudomonadati</taxon>
        <taxon>Pseudomonadota</taxon>
        <taxon>Alphaproteobacteria</taxon>
        <taxon>Rhodobacterales</taxon>
        <taxon>Paracoccaceae</taxon>
        <taxon>Parasedimentitalea</taxon>
    </lineage>
</organism>
<dbReference type="InterPro" id="IPR036390">
    <property type="entry name" value="WH_DNA-bd_sf"/>
</dbReference>
<dbReference type="Pfam" id="PF01614">
    <property type="entry name" value="IclR_C"/>
    <property type="match status" value="1"/>
</dbReference>
<keyword evidence="3" id="KW-0804">Transcription</keyword>
<evidence type="ECO:0000256" key="2">
    <source>
        <dbReference type="ARBA" id="ARBA00023125"/>
    </source>
</evidence>
<dbReference type="SMART" id="SM00346">
    <property type="entry name" value="HTH_ICLR"/>
    <property type="match status" value="1"/>
</dbReference>
<dbReference type="EMBL" id="WQLV01000010">
    <property type="protein sequence ID" value="MVO17344.1"/>
    <property type="molecule type" value="Genomic_DNA"/>
</dbReference>
<evidence type="ECO:0000259" key="5">
    <source>
        <dbReference type="PROSITE" id="PS51078"/>
    </source>
</evidence>
<evidence type="ECO:0000256" key="3">
    <source>
        <dbReference type="ARBA" id="ARBA00023163"/>
    </source>
</evidence>
<dbReference type="SUPFAM" id="SSF46785">
    <property type="entry name" value="Winged helix' DNA-binding domain"/>
    <property type="match status" value="1"/>
</dbReference>
<protein>
    <submittedName>
        <fullName evidence="6">Helix-turn-helix domain-containing protein</fullName>
    </submittedName>
</protein>
<keyword evidence="7" id="KW-1185">Reference proteome</keyword>
<keyword evidence="2" id="KW-0238">DNA-binding</keyword>
<sequence>MEVKMESQAGVALVAKAFQILDLFQASSPTWSQAEIIRKTDLNRSTVNRLVRFLAGRGYLVQISYSGRYSLGLSAIELGNRANAGFDLRANCQAAMEELSAKVNETVVLSAFDPLKMIAVCIDQVESRKEGLRVFEKVGSSFPLHAGAAPKAILAFLSEDAREEFLQNQLKRFTANTLTSKKEMRQDIEETRQRGYALSKEETYEGTVGIAAPIFGPLGTAIGSLAVALPVHRATPEALTTIAQQVLCEARSVSESLTGAVE</sequence>
<evidence type="ECO:0000256" key="1">
    <source>
        <dbReference type="ARBA" id="ARBA00023015"/>
    </source>
</evidence>
<dbReference type="Pfam" id="PF09339">
    <property type="entry name" value="HTH_IclR"/>
    <property type="match status" value="1"/>
</dbReference>
<dbReference type="InterPro" id="IPR029016">
    <property type="entry name" value="GAF-like_dom_sf"/>
</dbReference>
<dbReference type="PROSITE" id="PS51078">
    <property type="entry name" value="ICLR_ED"/>
    <property type="match status" value="1"/>
</dbReference>
<dbReference type="PANTHER" id="PTHR30136:SF24">
    <property type="entry name" value="HTH-TYPE TRANSCRIPTIONAL REPRESSOR ALLR"/>
    <property type="match status" value="1"/>
</dbReference>
<evidence type="ECO:0000313" key="7">
    <source>
        <dbReference type="Proteomes" id="UP000478892"/>
    </source>
</evidence>
<dbReference type="Proteomes" id="UP000478892">
    <property type="component" value="Unassembled WGS sequence"/>
</dbReference>
<dbReference type="GO" id="GO:0003677">
    <property type="term" value="F:DNA binding"/>
    <property type="evidence" value="ECO:0007669"/>
    <property type="project" value="UniProtKB-KW"/>
</dbReference>
<comment type="caution">
    <text evidence="6">The sequence shown here is derived from an EMBL/GenBank/DDBJ whole genome shotgun (WGS) entry which is preliminary data.</text>
</comment>
<feature type="domain" description="IclR-ED" evidence="5">
    <location>
        <begin position="74"/>
        <end position="259"/>
    </location>
</feature>
<dbReference type="AlphaFoldDB" id="A0A6L6WI10"/>
<evidence type="ECO:0000313" key="6">
    <source>
        <dbReference type="EMBL" id="MVO17344.1"/>
    </source>
</evidence>